<dbReference type="PANTHER" id="PTHR47893:SF1">
    <property type="entry name" value="REGULATORY PROTEIN PCHR"/>
    <property type="match status" value="1"/>
</dbReference>
<dbReference type="OrthoDB" id="7544370at2"/>
<reference evidence="5 6" key="1">
    <citation type="journal article" date="2019" name="Genome Biol. Evol.">
        <title>Day and night: Metabolic profiles and evolutionary relationships of six axenic non-marine cyanobacteria.</title>
        <authorList>
            <person name="Will S.E."/>
            <person name="Henke P."/>
            <person name="Boedeker C."/>
            <person name="Huang S."/>
            <person name="Brinkmann H."/>
            <person name="Rohde M."/>
            <person name="Jarek M."/>
            <person name="Friedl T."/>
            <person name="Seufert S."/>
            <person name="Schumacher M."/>
            <person name="Overmann J."/>
            <person name="Neumann-Schaal M."/>
            <person name="Petersen J."/>
        </authorList>
    </citation>
    <scope>NUCLEOTIDE SEQUENCE [LARGE SCALE GENOMIC DNA]</scope>
    <source>
        <strain evidence="5 6">PCC 6912</strain>
    </source>
</reference>
<organism evidence="5 6">
    <name type="scientific">Chlorogloeopsis fritschii PCC 6912</name>
    <dbReference type="NCBI Taxonomy" id="211165"/>
    <lineage>
        <taxon>Bacteria</taxon>
        <taxon>Bacillati</taxon>
        <taxon>Cyanobacteriota</taxon>
        <taxon>Cyanophyceae</taxon>
        <taxon>Nostocales</taxon>
        <taxon>Chlorogloeopsidaceae</taxon>
        <taxon>Chlorogloeopsis</taxon>
    </lineage>
</organism>
<evidence type="ECO:0000259" key="4">
    <source>
        <dbReference type="PROSITE" id="PS01124"/>
    </source>
</evidence>
<accession>A0A3S0Y3A6</accession>
<dbReference type="GO" id="GO:0043565">
    <property type="term" value="F:sequence-specific DNA binding"/>
    <property type="evidence" value="ECO:0007669"/>
    <property type="project" value="InterPro"/>
</dbReference>
<evidence type="ECO:0000256" key="2">
    <source>
        <dbReference type="ARBA" id="ARBA00023125"/>
    </source>
</evidence>
<evidence type="ECO:0000256" key="1">
    <source>
        <dbReference type="ARBA" id="ARBA00023015"/>
    </source>
</evidence>
<dbReference type="InterPro" id="IPR009057">
    <property type="entry name" value="Homeodomain-like_sf"/>
</dbReference>
<keyword evidence="3" id="KW-0804">Transcription</keyword>
<dbReference type="PANTHER" id="PTHR47893">
    <property type="entry name" value="REGULATORY PROTEIN PCHR"/>
    <property type="match status" value="1"/>
</dbReference>
<dbReference type="Gene3D" id="1.10.10.60">
    <property type="entry name" value="Homeodomain-like"/>
    <property type="match status" value="2"/>
</dbReference>
<proteinExistence type="predicted"/>
<keyword evidence="6" id="KW-1185">Reference proteome</keyword>
<evidence type="ECO:0000313" key="5">
    <source>
        <dbReference type="EMBL" id="RUR84446.1"/>
    </source>
</evidence>
<feature type="domain" description="HTH araC/xylS-type" evidence="4">
    <location>
        <begin position="229"/>
        <end position="327"/>
    </location>
</feature>
<dbReference type="SUPFAM" id="SSF46689">
    <property type="entry name" value="Homeodomain-like"/>
    <property type="match status" value="2"/>
</dbReference>
<dbReference type="GO" id="GO:0003700">
    <property type="term" value="F:DNA-binding transcription factor activity"/>
    <property type="evidence" value="ECO:0007669"/>
    <property type="project" value="InterPro"/>
</dbReference>
<gene>
    <name evidence="5" type="ORF">PCC6912_13410</name>
</gene>
<dbReference type="InterPro" id="IPR018060">
    <property type="entry name" value="HTH_AraC"/>
</dbReference>
<dbReference type="RefSeq" id="WP_016875366.1">
    <property type="nucleotide sequence ID" value="NZ_AJLN01000100.1"/>
</dbReference>
<evidence type="ECO:0000313" key="6">
    <source>
        <dbReference type="Proteomes" id="UP000268857"/>
    </source>
</evidence>
<keyword evidence="2" id="KW-0238">DNA-binding</keyword>
<name>A0A3S0Y3A6_CHLFR</name>
<keyword evidence="1" id="KW-0805">Transcription regulation</keyword>
<dbReference type="SMART" id="SM00342">
    <property type="entry name" value="HTH_ARAC"/>
    <property type="match status" value="1"/>
</dbReference>
<evidence type="ECO:0000256" key="3">
    <source>
        <dbReference type="ARBA" id="ARBA00023163"/>
    </source>
</evidence>
<dbReference type="PRINTS" id="PR00032">
    <property type="entry name" value="HTHARAC"/>
</dbReference>
<dbReference type="InterPro" id="IPR020449">
    <property type="entry name" value="Tscrpt_reg_AraC-type_HTH"/>
</dbReference>
<dbReference type="AlphaFoldDB" id="A0A3S0Y3A6"/>
<comment type="caution">
    <text evidence="5">The sequence shown here is derived from an EMBL/GenBank/DDBJ whole genome shotgun (WGS) entry which is preliminary data.</text>
</comment>
<dbReference type="STRING" id="211165.GCA_000317285_04074"/>
<sequence length="334" mass="38896">MTITLSQQAFDELFHEMVEPSQHPDPDDELDVVYKYPRRLGQGYWRRIELRQGLELIVGNVQMRTRMIIIQPEQEHELLEYHFHFSGEHHDKYRTVNGGEYSFLGSGLDPKQTSYCSDQNSFLEISIYMQPKLLYSFAANPEGQLPQALQPWIRPSHQTYYCRCGTATPAMRTVAKQIIQCPYQGITKRLYLEGKALELMGLLVAQEIEIKDGNNHLHTLKPDVVERIYHARDILLKRLNNPPSFMELSRAVGLNDYLLKQGFRQVFGTTAFNYLHHYRLEQARELLETGDLKVSEIANIVGFVSHSYFATAFKKKFGLCPKQYQMQQKKSFQR</sequence>
<dbReference type="PROSITE" id="PS01124">
    <property type="entry name" value="HTH_ARAC_FAMILY_2"/>
    <property type="match status" value="1"/>
</dbReference>
<protein>
    <submittedName>
        <fullName evidence="5">AraC family transcriptional regulator</fullName>
    </submittedName>
</protein>
<dbReference type="InterPro" id="IPR053142">
    <property type="entry name" value="PchR_regulatory_protein"/>
</dbReference>
<dbReference type="Proteomes" id="UP000268857">
    <property type="component" value="Unassembled WGS sequence"/>
</dbReference>
<dbReference type="EMBL" id="RSCJ01000004">
    <property type="protein sequence ID" value="RUR84446.1"/>
    <property type="molecule type" value="Genomic_DNA"/>
</dbReference>
<dbReference type="Pfam" id="PF12833">
    <property type="entry name" value="HTH_18"/>
    <property type="match status" value="1"/>
</dbReference>